<feature type="region of interest" description="Disordered" evidence="1">
    <location>
        <begin position="205"/>
        <end position="227"/>
    </location>
</feature>
<name>A0AAD7HK55_9AGAR</name>
<reference evidence="2" key="1">
    <citation type="submission" date="2023-03" db="EMBL/GenBank/DDBJ databases">
        <title>Massive genome expansion in bonnet fungi (Mycena s.s.) driven by repeated elements and novel gene families across ecological guilds.</title>
        <authorList>
            <consortium name="Lawrence Berkeley National Laboratory"/>
            <person name="Harder C.B."/>
            <person name="Miyauchi S."/>
            <person name="Viragh M."/>
            <person name="Kuo A."/>
            <person name="Thoen E."/>
            <person name="Andreopoulos B."/>
            <person name="Lu D."/>
            <person name="Skrede I."/>
            <person name="Drula E."/>
            <person name="Henrissat B."/>
            <person name="Morin E."/>
            <person name="Kohler A."/>
            <person name="Barry K."/>
            <person name="LaButti K."/>
            <person name="Morin E."/>
            <person name="Salamov A."/>
            <person name="Lipzen A."/>
            <person name="Mereny Z."/>
            <person name="Hegedus B."/>
            <person name="Baldrian P."/>
            <person name="Stursova M."/>
            <person name="Weitz H."/>
            <person name="Taylor A."/>
            <person name="Grigoriev I.V."/>
            <person name="Nagy L.G."/>
            <person name="Martin F."/>
            <person name="Kauserud H."/>
        </authorList>
    </citation>
    <scope>NUCLEOTIDE SEQUENCE</scope>
    <source>
        <strain evidence="2">CBHHK182m</strain>
    </source>
</reference>
<keyword evidence="3" id="KW-1185">Reference proteome</keyword>
<sequence>MSCEMSPCPPTTAVPPVPTPWMFAQGANFTAFAFSAGTPPYCAGTSLFLPGTSLFDPGTKLVPPSQRDSRPFPEIARRRPAITTLPSSSIPPPPTSSIRLVPSAPSVAPPPSPARRYRSLLPPVSVRCHARPAPARSSLRDAALRPPALSTCPLFPPTSPPHALPFLSRPTYARRCAPPPSNVHSPSHVLSRPQPVIGFVLHPHPLRPTGNPRSARHANRRPLPTSALETALSTPVASGKIKIL</sequence>
<comment type="caution">
    <text evidence="2">The sequence shown here is derived from an EMBL/GenBank/DDBJ whole genome shotgun (WGS) entry which is preliminary data.</text>
</comment>
<evidence type="ECO:0000313" key="2">
    <source>
        <dbReference type="EMBL" id="KAJ7722171.1"/>
    </source>
</evidence>
<dbReference type="AlphaFoldDB" id="A0AAD7HK55"/>
<accession>A0AAD7HK55</accession>
<feature type="region of interest" description="Disordered" evidence="1">
    <location>
        <begin position="84"/>
        <end position="113"/>
    </location>
</feature>
<evidence type="ECO:0000313" key="3">
    <source>
        <dbReference type="Proteomes" id="UP001215598"/>
    </source>
</evidence>
<proteinExistence type="predicted"/>
<dbReference type="EMBL" id="JARKIB010000222">
    <property type="protein sequence ID" value="KAJ7722171.1"/>
    <property type="molecule type" value="Genomic_DNA"/>
</dbReference>
<gene>
    <name evidence="2" type="ORF">B0H16DRAFT_1737860</name>
</gene>
<dbReference type="Proteomes" id="UP001215598">
    <property type="component" value="Unassembled WGS sequence"/>
</dbReference>
<organism evidence="2 3">
    <name type="scientific">Mycena metata</name>
    <dbReference type="NCBI Taxonomy" id="1033252"/>
    <lineage>
        <taxon>Eukaryota</taxon>
        <taxon>Fungi</taxon>
        <taxon>Dikarya</taxon>
        <taxon>Basidiomycota</taxon>
        <taxon>Agaricomycotina</taxon>
        <taxon>Agaricomycetes</taxon>
        <taxon>Agaricomycetidae</taxon>
        <taxon>Agaricales</taxon>
        <taxon>Marasmiineae</taxon>
        <taxon>Mycenaceae</taxon>
        <taxon>Mycena</taxon>
    </lineage>
</organism>
<feature type="compositionally biased region" description="Low complexity" evidence="1">
    <location>
        <begin position="96"/>
        <end position="106"/>
    </location>
</feature>
<evidence type="ECO:0000256" key="1">
    <source>
        <dbReference type="SAM" id="MobiDB-lite"/>
    </source>
</evidence>
<protein>
    <submittedName>
        <fullName evidence="2">Uncharacterized protein</fullName>
    </submittedName>
</protein>